<dbReference type="InterPro" id="IPR015943">
    <property type="entry name" value="WD40/YVTN_repeat-like_dom_sf"/>
</dbReference>
<feature type="region of interest" description="Disordered" evidence="1">
    <location>
        <begin position="435"/>
        <end position="463"/>
    </location>
</feature>
<dbReference type="KEGG" id="llh:I41_07230"/>
<dbReference type="SUPFAM" id="SSF63829">
    <property type="entry name" value="Calcium-dependent phosphotriesterase"/>
    <property type="match status" value="1"/>
</dbReference>
<keyword evidence="3" id="KW-1185">Reference proteome</keyword>
<dbReference type="AlphaFoldDB" id="A0A517TT70"/>
<dbReference type="EMBL" id="CP036339">
    <property type="protein sequence ID" value="QDT71563.1"/>
    <property type="molecule type" value="Genomic_DNA"/>
</dbReference>
<dbReference type="Proteomes" id="UP000317909">
    <property type="component" value="Chromosome"/>
</dbReference>
<proteinExistence type="predicted"/>
<gene>
    <name evidence="2" type="ORF">I41_07230</name>
</gene>
<dbReference type="OrthoDB" id="1817428at2"/>
<accession>A0A517TT70</accession>
<evidence type="ECO:0000256" key="1">
    <source>
        <dbReference type="SAM" id="MobiDB-lite"/>
    </source>
</evidence>
<dbReference type="RefSeq" id="WP_145430931.1">
    <property type="nucleotide sequence ID" value="NZ_CP036339.1"/>
</dbReference>
<protein>
    <submittedName>
        <fullName evidence="2">Two component regulator propeller</fullName>
    </submittedName>
</protein>
<name>A0A517TT70_9BACT</name>
<organism evidence="2 3">
    <name type="scientific">Lacipirellula limnantheis</name>
    <dbReference type="NCBI Taxonomy" id="2528024"/>
    <lineage>
        <taxon>Bacteria</taxon>
        <taxon>Pseudomonadati</taxon>
        <taxon>Planctomycetota</taxon>
        <taxon>Planctomycetia</taxon>
        <taxon>Pirellulales</taxon>
        <taxon>Lacipirellulaceae</taxon>
        <taxon>Lacipirellula</taxon>
    </lineage>
</organism>
<evidence type="ECO:0000313" key="2">
    <source>
        <dbReference type="EMBL" id="QDT71563.1"/>
    </source>
</evidence>
<dbReference type="Gene3D" id="2.130.10.10">
    <property type="entry name" value="YVTN repeat-like/Quinoprotein amine dehydrogenase"/>
    <property type="match status" value="1"/>
</dbReference>
<evidence type="ECO:0000313" key="3">
    <source>
        <dbReference type="Proteomes" id="UP000317909"/>
    </source>
</evidence>
<reference evidence="2 3" key="1">
    <citation type="submission" date="2019-02" db="EMBL/GenBank/DDBJ databases">
        <title>Deep-cultivation of Planctomycetes and their phenomic and genomic characterization uncovers novel biology.</title>
        <authorList>
            <person name="Wiegand S."/>
            <person name="Jogler M."/>
            <person name="Boedeker C."/>
            <person name="Pinto D."/>
            <person name="Vollmers J."/>
            <person name="Rivas-Marin E."/>
            <person name="Kohn T."/>
            <person name="Peeters S.H."/>
            <person name="Heuer A."/>
            <person name="Rast P."/>
            <person name="Oberbeckmann S."/>
            <person name="Bunk B."/>
            <person name="Jeske O."/>
            <person name="Meyerdierks A."/>
            <person name="Storesund J.E."/>
            <person name="Kallscheuer N."/>
            <person name="Luecker S."/>
            <person name="Lage O.M."/>
            <person name="Pohl T."/>
            <person name="Merkel B.J."/>
            <person name="Hornburger P."/>
            <person name="Mueller R.-W."/>
            <person name="Bruemmer F."/>
            <person name="Labrenz M."/>
            <person name="Spormann A.M."/>
            <person name="Op den Camp H."/>
            <person name="Overmann J."/>
            <person name="Amann R."/>
            <person name="Jetten M.S.M."/>
            <person name="Mascher T."/>
            <person name="Medema M.H."/>
            <person name="Devos D.P."/>
            <person name="Kaster A.-K."/>
            <person name="Ovreas L."/>
            <person name="Rohde M."/>
            <person name="Galperin M.Y."/>
            <person name="Jogler C."/>
        </authorList>
    </citation>
    <scope>NUCLEOTIDE SEQUENCE [LARGE SCALE GENOMIC DNA]</scope>
    <source>
        <strain evidence="2 3">I41</strain>
    </source>
</reference>
<sequence length="790" mass="87911">MNARNAWLSRLALVVGMLVGNLTPSVLAGELPIEDLPLHDEQITPVKVGEFAAERLRVFSTADGLPSDEVNAVSLSPQGAAIAGTTRGLATWNGDRWEARLNRPNKVLALLTHGDSILVAIGNELVQWTPGTGAAATLASLPPEFANASRASLAVAVDTIYLGGDEGLFALVDGQFRPVGAYLELVGDHRAVRQVAAAPNGELTVAAPDGLISRTAAGDWHAVRARAGKRSWYPHDVRGVTYDRAGRLWFASSQGVGCRTGDQWALYTGDEGLPYDDFTACAAGEPGVVWFGTKIGAIRFDGSSWNYRQGRRWTPDDVINAIAVDEHGNAWMATNQGVGLIERQATTLAKKAAFFEEEIDRHHRRTPFGFVNAVGASTPGSKEGVQQFDSDNDGLWTAMYGAGQCFAYAATKDPEAKKRAVAAFEALKFLSDVTQGGSHPAPKGFPARSIRPVSGPNPNDYDNLERDRAVRGAEDEHWKEISPRWPVSADGQWYWKCDTSSDELDGHYFLYANYYDLVAETAEEKARVRQVVYDMTTHLIDHDYQLVDHDGQPTRWGRYNRETLDHGNLIAGRGLNSLSILSYLKTAEHITGDPKFRQHHDQLVKEHSYAANTFNPKWSLGYGTGNQSDDEMAFMCYYNLLRYETDPAVRKFYEYSLSWYWSLERPECNPLFNFVFAAVWDGAMGYPVRSIPQHALDDAVDTLKRFPLDRFNWAHKNSHRIDVVPLRDRWFQNTGHRIDGKVIPVDERYFEFWNHNPWQLDVGGSGSELADGAAFLLPYYLGRYHGFIEE</sequence>